<gene>
    <name evidence="2" type="ORF">Val02_54040</name>
</gene>
<dbReference type="PANTHER" id="PTHR33121">
    <property type="entry name" value="CYCLIC DI-GMP PHOSPHODIESTERASE PDEF"/>
    <property type="match status" value="1"/>
</dbReference>
<evidence type="ECO:0000313" key="3">
    <source>
        <dbReference type="Proteomes" id="UP000619260"/>
    </source>
</evidence>
<dbReference type="PANTHER" id="PTHR33121:SF76">
    <property type="entry name" value="SIGNALING PROTEIN"/>
    <property type="match status" value="1"/>
</dbReference>
<reference evidence="2" key="1">
    <citation type="submission" date="2021-01" db="EMBL/GenBank/DDBJ databases">
        <title>Whole genome shotgun sequence of Virgisporangium aliadipatigenens NBRC 105644.</title>
        <authorList>
            <person name="Komaki H."/>
            <person name="Tamura T."/>
        </authorList>
    </citation>
    <scope>NUCLEOTIDE SEQUENCE</scope>
    <source>
        <strain evidence="2">NBRC 105644</strain>
    </source>
</reference>
<dbReference type="RefSeq" id="WP_239153350.1">
    <property type="nucleotide sequence ID" value="NZ_BOPF01000021.1"/>
</dbReference>
<protein>
    <recommendedName>
        <fullName evidence="1">EAL domain-containing protein</fullName>
    </recommendedName>
</protein>
<dbReference type="PROSITE" id="PS50883">
    <property type="entry name" value="EAL"/>
    <property type="match status" value="1"/>
</dbReference>
<proteinExistence type="predicted"/>
<dbReference type="Pfam" id="PF10069">
    <property type="entry name" value="DICT"/>
    <property type="match status" value="1"/>
</dbReference>
<dbReference type="InterPro" id="IPR019278">
    <property type="entry name" value="DICT_dom"/>
</dbReference>
<evidence type="ECO:0000259" key="1">
    <source>
        <dbReference type="PROSITE" id="PS50883"/>
    </source>
</evidence>
<dbReference type="EMBL" id="BOPF01000021">
    <property type="protein sequence ID" value="GIJ48518.1"/>
    <property type="molecule type" value="Genomic_DNA"/>
</dbReference>
<name>A0A8J3YRP1_9ACTN</name>
<dbReference type="CDD" id="cd01948">
    <property type="entry name" value="EAL"/>
    <property type="match status" value="1"/>
</dbReference>
<evidence type="ECO:0000313" key="2">
    <source>
        <dbReference type="EMBL" id="GIJ48518.1"/>
    </source>
</evidence>
<dbReference type="InterPro" id="IPR050706">
    <property type="entry name" value="Cyclic-di-GMP_PDE-like"/>
</dbReference>
<dbReference type="Proteomes" id="UP000619260">
    <property type="component" value="Unassembled WGS sequence"/>
</dbReference>
<dbReference type="SUPFAM" id="SSF141868">
    <property type="entry name" value="EAL domain-like"/>
    <property type="match status" value="1"/>
</dbReference>
<sequence>MDRPRLYTDVHQVIDERAIWTAFQPIVRLDTREVVGYEALSRGPAGTPWQRPSTMFAAARAVGRAGELDWICRMSAYRAALEAGLGPETTLFVNVEPAALREPCPPDLSDVQDRAKGRLRVVTELTERHLADDPAALLAAVRGCRDAAWGVALDDVGADPASLALMPFVHPDFVKLDMRLLHEPGQPATAQVVNAVIAHAERTGAAIVAEGVEREAHLAQARAMGATLGQGWLFGAPGPLPRGDGPAVRQLDLLTVTDQGPAGRTPFHIVSQHRPTTRATKRMLMETTRYLESKVADPVEPPVLLACFQDAGNFTGGVRRRYTRLASGSPFVAVFGAGLDAAPAAKVRGADVAAGDPLHAEWNVIVVGPHFSAALVARDIGDTGAQDYRRFDYALTYDRPLVLAAARSLLGRLGPVASDT</sequence>
<dbReference type="GO" id="GO:0071111">
    <property type="term" value="F:cyclic-guanylate-specific phosphodiesterase activity"/>
    <property type="evidence" value="ECO:0007669"/>
    <property type="project" value="InterPro"/>
</dbReference>
<feature type="domain" description="EAL" evidence="1">
    <location>
        <begin position="3"/>
        <end position="251"/>
    </location>
</feature>
<dbReference type="InterPro" id="IPR001633">
    <property type="entry name" value="EAL_dom"/>
</dbReference>
<organism evidence="2 3">
    <name type="scientific">Virgisporangium aliadipatigenens</name>
    <dbReference type="NCBI Taxonomy" id="741659"/>
    <lineage>
        <taxon>Bacteria</taxon>
        <taxon>Bacillati</taxon>
        <taxon>Actinomycetota</taxon>
        <taxon>Actinomycetes</taxon>
        <taxon>Micromonosporales</taxon>
        <taxon>Micromonosporaceae</taxon>
        <taxon>Virgisporangium</taxon>
    </lineage>
</organism>
<comment type="caution">
    <text evidence="2">The sequence shown here is derived from an EMBL/GenBank/DDBJ whole genome shotgun (WGS) entry which is preliminary data.</text>
</comment>
<dbReference type="SMART" id="SM00052">
    <property type="entry name" value="EAL"/>
    <property type="match status" value="1"/>
</dbReference>
<dbReference type="InterPro" id="IPR035919">
    <property type="entry name" value="EAL_sf"/>
</dbReference>
<keyword evidence="3" id="KW-1185">Reference proteome</keyword>
<accession>A0A8J3YRP1</accession>
<dbReference type="Gene3D" id="3.20.20.450">
    <property type="entry name" value="EAL domain"/>
    <property type="match status" value="1"/>
</dbReference>
<dbReference type="Pfam" id="PF00563">
    <property type="entry name" value="EAL"/>
    <property type="match status" value="1"/>
</dbReference>
<dbReference type="AlphaFoldDB" id="A0A8J3YRP1"/>